<dbReference type="InterPro" id="IPR047958">
    <property type="entry name" value="B-4DMT-like"/>
</dbReference>
<organism evidence="3 4">
    <name type="scientific">Rhodococcus triatomae</name>
    <dbReference type="NCBI Taxonomy" id="300028"/>
    <lineage>
        <taxon>Bacteria</taxon>
        <taxon>Bacillati</taxon>
        <taxon>Actinomycetota</taxon>
        <taxon>Actinomycetes</taxon>
        <taxon>Mycobacteriales</taxon>
        <taxon>Nocardiaceae</taxon>
        <taxon>Rhodococcus</taxon>
    </lineage>
</organism>
<feature type="compositionally biased region" description="Basic and acidic residues" evidence="1">
    <location>
        <begin position="177"/>
        <end position="190"/>
    </location>
</feature>
<evidence type="ECO:0000256" key="1">
    <source>
        <dbReference type="SAM" id="MobiDB-lite"/>
    </source>
</evidence>
<keyword evidence="2" id="KW-0812">Transmembrane</keyword>
<name>A0A1G8KGX0_9NOCA</name>
<dbReference type="Proteomes" id="UP000183263">
    <property type="component" value="Unassembled WGS sequence"/>
</dbReference>
<dbReference type="EMBL" id="FNDN01000007">
    <property type="protein sequence ID" value="SDI42645.1"/>
    <property type="molecule type" value="Genomic_DNA"/>
</dbReference>
<evidence type="ECO:0000313" key="4">
    <source>
        <dbReference type="Proteomes" id="UP000183263"/>
    </source>
</evidence>
<protein>
    <recommendedName>
        <fullName evidence="5">B-4DMT family transporter</fullName>
    </recommendedName>
</protein>
<evidence type="ECO:0000313" key="3">
    <source>
        <dbReference type="EMBL" id="SDI42645.1"/>
    </source>
</evidence>
<dbReference type="OrthoDB" id="4375786at2"/>
<feature type="transmembrane region" description="Helical" evidence="2">
    <location>
        <begin position="115"/>
        <end position="137"/>
    </location>
</feature>
<keyword evidence="4" id="KW-1185">Reference proteome</keyword>
<keyword evidence="2" id="KW-0472">Membrane</keyword>
<dbReference type="AlphaFoldDB" id="A0A1G8KGX0"/>
<reference evidence="3 4" key="1">
    <citation type="submission" date="2016-10" db="EMBL/GenBank/DDBJ databases">
        <authorList>
            <person name="de Groot N.N."/>
        </authorList>
    </citation>
    <scope>NUCLEOTIDE SEQUENCE [LARGE SCALE GENOMIC DNA]</scope>
    <source>
        <strain evidence="3 4">DSM 44892</strain>
    </source>
</reference>
<accession>A0A1G8KGX0</accession>
<feature type="transmembrane region" description="Helical" evidence="2">
    <location>
        <begin position="12"/>
        <end position="29"/>
    </location>
</feature>
<evidence type="ECO:0000256" key="2">
    <source>
        <dbReference type="SAM" id="Phobius"/>
    </source>
</evidence>
<feature type="region of interest" description="Disordered" evidence="1">
    <location>
        <begin position="177"/>
        <end position="228"/>
    </location>
</feature>
<proteinExistence type="predicted"/>
<gene>
    <name evidence="3" type="ORF">SAMN05444695_107138</name>
</gene>
<sequence>MNAWVVRGLGMALIHVLVRTFLGVALTQWPLQGSTFRFLGLVVVVVAAAGWGWLDAAADSRRHPEEDTGSDLTMRWLQAGVLGAFLSAVICWILNFVPGLNVTSNSLFFELTSGAAFTILLIFVPAIITSAIARFVAGRRSGPAHVSPAADASVPVGAAAAPGATMAYGAGYAPEAHETDSFGETEHHYGDGSVDPNADTTVFEAVTEDPSPPSEDAPTEQWYRDDQR</sequence>
<evidence type="ECO:0008006" key="5">
    <source>
        <dbReference type="Google" id="ProtNLM"/>
    </source>
</evidence>
<dbReference type="RefSeq" id="WP_072738163.1">
    <property type="nucleotide sequence ID" value="NZ_CP048813.1"/>
</dbReference>
<feature type="transmembrane region" description="Helical" evidence="2">
    <location>
        <begin position="75"/>
        <end position="95"/>
    </location>
</feature>
<feature type="transmembrane region" description="Helical" evidence="2">
    <location>
        <begin position="35"/>
        <end position="54"/>
    </location>
</feature>
<dbReference type="NCBIfam" id="NF037996">
    <property type="entry name" value="B-4DMT"/>
    <property type="match status" value="1"/>
</dbReference>
<keyword evidence="2" id="KW-1133">Transmembrane helix</keyword>